<protein>
    <submittedName>
        <fullName evidence="3">Uncharacterized protein</fullName>
    </submittedName>
</protein>
<feature type="region of interest" description="Disordered" evidence="1">
    <location>
        <begin position="292"/>
        <end position="372"/>
    </location>
</feature>
<feature type="compositionally biased region" description="Basic and acidic residues" evidence="1">
    <location>
        <begin position="231"/>
        <end position="243"/>
    </location>
</feature>
<feature type="compositionally biased region" description="Polar residues" evidence="1">
    <location>
        <begin position="1033"/>
        <end position="1047"/>
    </location>
</feature>
<evidence type="ECO:0000313" key="3">
    <source>
        <dbReference type="WBParaSite" id="ACRNAN_scaffold8815.g29031.t1"/>
    </source>
</evidence>
<feature type="compositionally biased region" description="Gly residues" evidence="1">
    <location>
        <begin position="323"/>
        <end position="339"/>
    </location>
</feature>
<feature type="compositionally biased region" description="Low complexity" evidence="1">
    <location>
        <begin position="244"/>
        <end position="261"/>
    </location>
</feature>
<evidence type="ECO:0000313" key="2">
    <source>
        <dbReference type="Proteomes" id="UP000887540"/>
    </source>
</evidence>
<feature type="region of interest" description="Disordered" evidence="1">
    <location>
        <begin position="406"/>
        <end position="443"/>
    </location>
</feature>
<dbReference type="WBParaSite" id="ACRNAN_scaffold8815.g29031.t1">
    <property type="protein sequence ID" value="ACRNAN_scaffold8815.g29031.t1"/>
    <property type="gene ID" value="ACRNAN_scaffold8815.g29031"/>
</dbReference>
<feature type="compositionally biased region" description="Polar residues" evidence="1">
    <location>
        <begin position="1061"/>
        <end position="1083"/>
    </location>
</feature>
<evidence type="ECO:0000256" key="1">
    <source>
        <dbReference type="SAM" id="MobiDB-lite"/>
    </source>
</evidence>
<feature type="compositionally biased region" description="Low complexity" evidence="1">
    <location>
        <begin position="406"/>
        <end position="440"/>
    </location>
</feature>
<feature type="region of interest" description="Disordered" evidence="1">
    <location>
        <begin position="1100"/>
        <end position="1149"/>
    </location>
</feature>
<dbReference type="PANTHER" id="PTHR40903">
    <property type="entry name" value="GLYCINE-RICH CELL WALL STRUCTURAL PROTEIN 1-LIKE"/>
    <property type="match status" value="1"/>
</dbReference>
<organism evidence="2 3">
    <name type="scientific">Acrobeloides nanus</name>
    <dbReference type="NCBI Taxonomy" id="290746"/>
    <lineage>
        <taxon>Eukaryota</taxon>
        <taxon>Metazoa</taxon>
        <taxon>Ecdysozoa</taxon>
        <taxon>Nematoda</taxon>
        <taxon>Chromadorea</taxon>
        <taxon>Rhabditida</taxon>
        <taxon>Tylenchina</taxon>
        <taxon>Cephalobomorpha</taxon>
        <taxon>Cephaloboidea</taxon>
        <taxon>Cephalobidae</taxon>
        <taxon>Acrobeloides</taxon>
    </lineage>
</organism>
<feature type="region of interest" description="Disordered" evidence="1">
    <location>
        <begin position="1188"/>
        <end position="1244"/>
    </location>
</feature>
<accession>A0A914EMN4</accession>
<feature type="compositionally biased region" description="Gly residues" evidence="1">
    <location>
        <begin position="1226"/>
        <end position="1244"/>
    </location>
</feature>
<feature type="compositionally biased region" description="Low complexity" evidence="1">
    <location>
        <begin position="292"/>
        <end position="307"/>
    </location>
</feature>
<reference evidence="3" key="1">
    <citation type="submission" date="2022-11" db="UniProtKB">
        <authorList>
            <consortium name="WormBaseParasite"/>
        </authorList>
    </citation>
    <scope>IDENTIFICATION</scope>
</reference>
<keyword evidence="2" id="KW-1185">Reference proteome</keyword>
<feature type="region of interest" description="Disordered" evidence="1">
    <location>
        <begin position="1031"/>
        <end position="1084"/>
    </location>
</feature>
<feature type="compositionally biased region" description="Polar residues" evidence="1">
    <location>
        <begin position="182"/>
        <end position="201"/>
    </location>
</feature>
<sequence>QAFSFPEFGDWKVVETKENGLVVRVNGICVQEPQYNVRCLEDPRKWRYDLRKENSNGIHLQISNYLYCELRRLKAETASKHYRAPSPIRAHHPLPQDDPQFSPPSYTASDKPESRQESTGPQTIRKRHSAVVSGENGHSGNDQLGNTFFSLQDYYMTKDIHVVHNGNGKIDKTNMQQPPPAVSNNGNSENSRNQPNSFEPINNNNTSNGFGATGGNFNGSFSEPNNQNGFGRDHSSNFSHETKSNSGFGSSSFGQTGFSSSDNTAKSDGGFGSNSFGTSGFDSANNNNSTSFGNNSFGANGDSNNRGRGNGSRGGRGDHRGRGNFGGQRGRGNFGGGFQNSGFNKENQNFGNDGNRFGNVNDNKHEYSSGFGSNSFNSGSANNTNNNSADTGNGFGSSGFGGTNSFNGNKLNSGQDGFGSSSEGFGTSGFGQNQQNDFGGATMGLDQMDSIVKEEEDVAEEVEVIVEAEADLVIEEEAIARIKTTIIMASAAPHSEILLAQPSPPSSRPIRIPALKILAFPQLITIHPKLVVRMDLDVPASLRMTVQPTAMASVVADLAVMDSVIVPRKKKASGTLEDLEASGALEDLGMKIREVAVLVVTRKKKASKTLEDLEASGALEDLGMKIREVAVLVVPRKKKASGALQVDLGMKIREVSVLVIVALGHLTTLKAVTTLDQVVSMVITITEDVGVEEAALEVTLTRIAEVDLVETAVELVSTVVPTLTCLENALSREKSVLEAEAVVVAVLVDFQMITSEARLMDLEAPVLGIRLDRPPKTTHRVSVAQGLAVRIKIQMVQALVRVDLDQMLSLRRTIHHLDLALHRVSATQIKKTTRMDLDLHRASATQVKKAARMDLALHRASATQVKKITRMDLALHQVSVTQVEKTTRLDLALHRVSVIQAKKAARMDLGTPPNLVIRPILIKESHQYAIPQIPLLLLALAQSLAIKMPKIAHSQLTADLHWKTTQITSHPTLEMPLIRINRVVLKIANCQPTPNRRQRQTQMSPTQTWIVKRTAKNVLLGLKLALTKPELTNAPSTDTETSNTSFMNEAPMPDSDLLLPNTDNGDTKSSSLETDSSFGNQGNDKVEVVGMENKREVNSCFGSTNGYPNVEKKDQTDTNAFGGSGFGSNGFSDKNEDGPKSNGFGNAGFDSNSSSGFGNTNGFGSANNTNSANNNSFGSSGFGNSDGFGQSSGFGSSGTSNNDGYRGRGRGRGRGNRGSDGDLGRGRGNFGNRGGRGGSNNFGGSNNGFGSSSFGNTSNSDASNGFGNSNFGANFSAANTNSNSSSNFGNNDGFGSSCSTLASSDNKTSDFGTSGFGSDTSNTTGFGNKNAVALETKAVLRMALEVPMVLAMGPTLTATMGLDQMDSIVKEDVAEEVEVIVEAEVDLVIEEVVEAGTIILAIARIKTTTMMASVVPHSEILLARPSPPTSRSIRIPALEILAFPQLITNLVVRMDLDVPASLRMTVQPTAMVSVVADLAVMDSVIVPRKKKASGALRVDLGMKIQEIAVLVIPRKKKVLGVLVDLVMKIREVAVLVIVALGNLTALKVATILDQVASMVITITEDVAVEEAALEATLTRIAEVDLVETAVELVSTVVPTLTCLENALSREKSVLEAEAVTTVEKMVI</sequence>
<feature type="region of interest" description="Disordered" evidence="1">
    <location>
        <begin position="166"/>
        <end position="265"/>
    </location>
</feature>
<name>A0A914EMN4_9BILA</name>
<dbReference type="PANTHER" id="PTHR40903:SF1">
    <property type="entry name" value="HYPHALLY REGULATED CELL WALL PROTEIN 3"/>
    <property type="match status" value="1"/>
</dbReference>
<proteinExistence type="predicted"/>
<dbReference type="Proteomes" id="UP000887540">
    <property type="component" value="Unplaced"/>
</dbReference>
<feature type="region of interest" description="Disordered" evidence="1">
    <location>
        <begin position="85"/>
        <end position="144"/>
    </location>
</feature>